<evidence type="ECO:0000313" key="2">
    <source>
        <dbReference type="EMBL" id="ANS77377.1"/>
    </source>
</evidence>
<dbReference type="OrthoDB" id="2660072at2"/>
<keyword evidence="1" id="KW-0472">Membrane</keyword>
<keyword evidence="1" id="KW-0812">Transmembrane</keyword>
<organism evidence="2 3">
    <name type="scientific">Paenibacillus yonginensis</name>
    <dbReference type="NCBI Taxonomy" id="1462996"/>
    <lineage>
        <taxon>Bacteria</taxon>
        <taxon>Bacillati</taxon>
        <taxon>Bacillota</taxon>
        <taxon>Bacilli</taxon>
        <taxon>Bacillales</taxon>
        <taxon>Paenibacillaceae</taxon>
        <taxon>Paenibacillus</taxon>
    </lineage>
</organism>
<dbReference type="Proteomes" id="UP000092573">
    <property type="component" value="Chromosome"/>
</dbReference>
<name>A0A1B1N7H9_9BACL</name>
<evidence type="ECO:0008006" key="4">
    <source>
        <dbReference type="Google" id="ProtNLM"/>
    </source>
</evidence>
<evidence type="ECO:0000313" key="3">
    <source>
        <dbReference type="Proteomes" id="UP000092573"/>
    </source>
</evidence>
<proteinExistence type="predicted"/>
<protein>
    <recommendedName>
        <fullName evidence="4">Amino acid transporter</fullName>
    </recommendedName>
</protein>
<dbReference type="AlphaFoldDB" id="A0A1B1N7H9"/>
<feature type="transmembrane region" description="Helical" evidence="1">
    <location>
        <begin position="41"/>
        <end position="61"/>
    </location>
</feature>
<keyword evidence="1" id="KW-1133">Transmembrane helix</keyword>
<reference evidence="2 3" key="1">
    <citation type="submission" date="2016-01" db="EMBL/GenBank/DDBJ databases">
        <title>Complete Genome Sequence of Paenibacillus yonginensis DCY84, a novel Plant Growth-Promoting Bacteria with Elicitation of Induced Systemic Resistance.</title>
        <authorList>
            <person name="Kim Y.J."/>
            <person name="Yang D.C."/>
            <person name="Sukweenadhi J."/>
        </authorList>
    </citation>
    <scope>NUCLEOTIDE SEQUENCE [LARGE SCALE GENOMIC DNA]</scope>
    <source>
        <strain evidence="2 3">DCY84</strain>
    </source>
</reference>
<sequence length="65" mass="7141">MGDFNVPTNPGTNDPYALKANHDVNQHNLHHHGAPGLWRQISNLLITVAICAAIIGIIILFNKIF</sequence>
<dbReference type="EMBL" id="CP014167">
    <property type="protein sequence ID" value="ANS77377.1"/>
    <property type="molecule type" value="Genomic_DNA"/>
</dbReference>
<keyword evidence="3" id="KW-1185">Reference proteome</keyword>
<gene>
    <name evidence="2" type="ORF">AWM70_21600</name>
</gene>
<accession>A0A1B1N7H9</accession>
<dbReference type="KEGG" id="pyg:AWM70_21600"/>
<evidence type="ECO:0000256" key="1">
    <source>
        <dbReference type="SAM" id="Phobius"/>
    </source>
</evidence>